<organism evidence="5 6">
    <name type="scientific">Qipengyuania soli</name>
    <dbReference type="NCBI Taxonomy" id="2782568"/>
    <lineage>
        <taxon>Bacteria</taxon>
        <taxon>Pseudomonadati</taxon>
        <taxon>Pseudomonadota</taxon>
        <taxon>Alphaproteobacteria</taxon>
        <taxon>Sphingomonadales</taxon>
        <taxon>Erythrobacteraceae</taxon>
        <taxon>Qipengyuania</taxon>
    </lineage>
</organism>
<dbReference type="InterPro" id="IPR002933">
    <property type="entry name" value="Peptidase_M20"/>
</dbReference>
<feature type="binding site" evidence="2">
    <location>
        <position position="134"/>
    </location>
    <ligand>
        <name>Mn(2+)</name>
        <dbReference type="ChEBI" id="CHEBI:29035"/>
        <label>2</label>
    </ligand>
</feature>
<evidence type="ECO:0000313" key="6">
    <source>
        <dbReference type="Proteomes" id="UP000594459"/>
    </source>
</evidence>
<dbReference type="SUPFAM" id="SSF55031">
    <property type="entry name" value="Bacterial exopeptidase dimerisation domain"/>
    <property type="match status" value="1"/>
</dbReference>
<dbReference type="KEGG" id="qso:IRL76_04675"/>
<keyword evidence="1 5" id="KW-0378">Hydrolase</keyword>
<proteinExistence type="predicted"/>
<dbReference type="PIRSF" id="PIRSF005962">
    <property type="entry name" value="Pept_M20D_amidohydro"/>
    <property type="match status" value="1"/>
</dbReference>
<dbReference type="Gene3D" id="3.40.630.10">
    <property type="entry name" value="Zn peptidases"/>
    <property type="match status" value="1"/>
</dbReference>
<dbReference type="GO" id="GO:0050118">
    <property type="term" value="F:N-acetyldiaminopimelate deacetylase activity"/>
    <property type="evidence" value="ECO:0007669"/>
    <property type="project" value="UniProtKB-ARBA"/>
</dbReference>
<dbReference type="Gene3D" id="3.30.70.360">
    <property type="match status" value="1"/>
</dbReference>
<keyword evidence="2" id="KW-0479">Metal-binding</keyword>
<protein>
    <submittedName>
        <fullName evidence="5">Amidohydrolase</fullName>
    </submittedName>
</protein>
<dbReference type="PANTHER" id="PTHR11014:SF63">
    <property type="entry name" value="METALLOPEPTIDASE, PUTATIVE (AFU_ORTHOLOGUE AFUA_6G09600)-RELATED"/>
    <property type="match status" value="1"/>
</dbReference>
<sequence length="443" mass="46600">MSNPGPAALVALAMAATATPASADDLRTAIAADMPSLMAIYRDLHQHPELSFQEVRSAKVMADAARKAGFKVTEGVGRTGIVAVLENGPGPTVMIRADMDALPVVEQTGLPFASKQRGIPPSGGETGIMHACGHDTHMTAWIATARQMAARKGEWSGTLVMIGQPAEETGEGAKAMLDDGLYTRFPKPDYALAFHDMSGVPAGMIAYASGPAMANVDSVDIYVKGVGGHGAAPHTTKDPIVLASAIVMRLQTLVSRENNPIEPAVVTVGSFHAGSRYNIISDSAHLQLTVRSFTDEQRARLIDGIKRIVAGEAMASGVPENLMPEVKFGEGFTPSLINEPGFTAQVVAPLVERFGAERVVSAPPIMPGEDFSRYRRADPANVQSVMLWVGGERTEVIEEAAKTGATLPSLHSPFWAPDAEKVIAAGAEALASTAIDLMSKTKG</sequence>
<comment type="cofactor">
    <cofactor evidence="2">
        <name>Mn(2+)</name>
        <dbReference type="ChEBI" id="CHEBI:29035"/>
    </cofactor>
    <text evidence="2">The Mn(2+) ion enhances activity.</text>
</comment>
<dbReference type="EMBL" id="CP064654">
    <property type="protein sequence ID" value="QPC99838.1"/>
    <property type="molecule type" value="Genomic_DNA"/>
</dbReference>
<feature type="binding site" evidence="2">
    <location>
        <position position="195"/>
    </location>
    <ligand>
        <name>Mn(2+)</name>
        <dbReference type="ChEBI" id="CHEBI:29035"/>
        <label>2</label>
    </ligand>
</feature>
<keyword evidence="3" id="KW-0732">Signal</keyword>
<feature type="signal peptide" evidence="3">
    <location>
        <begin position="1"/>
        <end position="23"/>
    </location>
</feature>
<evidence type="ECO:0000256" key="3">
    <source>
        <dbReference type="SAM" id="SignalP"/>
    </source>
</evidence>
<keyword evidence="6" id="KW-1185">Reference proteome</keyword>
<feature type="chain" id="PRO_5032795744" evidence="3">
    <location>
        <begin position="24"/>
        <end position="443"/>
    </location>
</feature>
<feature type="domain" description="Peptidase M20 dimerisation" evidence="4">
    <location>
        <begin position="217"/>
        <end position="311"/>
    </location>
</feature>
<evidence type="ECO:0000256" key="2">
    <source>
        <dbReference type="PIRSR" id="PIRSR005962-1"/>
    </source>
</evidence>
<dbReference type="PANTHER" id="PTHR11014">
    <property type="entry name" value="PEPTIDASE M20 FAMILY MEMBER"/>
    <property type="match status" value="1"/>
</dbReference>
<dbReference type="FunFam" id="3.30.70.360:FF:000001">
    <property type="entry name" value="N-acetyldiaminopimelate deacetylase"/>
    <property type="match status" value="1"/>
</dbReference>
<dbReference type="SUPFAM" id="SSF53187">
    <property type="entry name" value="Zn-dependent exopeptidases"/>
    <property type="match status" value="1"/>
</dbReference>
<dbReference type="Proteomes" id="UP000594459">
    <property type="component" value="Chromosome"/>
</dbReference>
<dbReference type="Pfam" id="PF07687">
    <property type="entry name" value="M20_dimer"/>
    <property type="match status" value="1"/>
</dbReference>
<feature type="binding site" evidence="2">
    <location>
        <position position="168"/>
    </location>
    <ligand>
        <name>Mn(2+)</name>
        <dbReference type="ChEBI" id="CHEBI:29035"/>
        <label>2</label>
    </ligand>
</feature>
<reference evidence="5 6" key="1">
    <citation type="submission" date="2020-11" db="EMBL/GenBank/DDBJ databases">
        <title>The genome sequence of Erythrobacter sp. 6D36.</title>
        <authorList>
            <person name="Liu Y."/>
        </authorList>
    </citation>
    <scope>NUCLEOTIDE SEQUENCE [LARGE SCALE GENOMIC DNA]</scope>
    <source>
        <strain evidence="5 6">6D36</strain>
    </source>
</reference>
<dbReference type="InterPro" id="IPR017439">
    <property type="entry name" value="Amidohydrolase"/>
</dbReference>
<evidence type="ECO:0000256" key="1">
    <source>
        <dbReference type="ARBA" id="ARBA00022801"/>
    </source>
</evidence>
<dbReference type="Pfam" id="PF01546">
    <property type="entry name" value="Peptidase_M20"/>
    <property type="match status" value="1"/>
</dbReference>
<feature type="binding site" evidence="2">
    <location>
        <position position="132"/>
    </location>
    <ligand>
        <name>Mn(2+)</name>
        <dbReference type="ChEBI" id="CHEBI:29035"/>
        <label>2</label>
    </ligand>
</feature>
<name>A0A7S8F6E1_9SPHN</name>
<keyword evidence="2" id="KW-0464">Manganese</keyword>
<dbReference type="GO" id="GO:0046872">
    <property type="term" value="F:metal ion binding"/>
    <property type="evidence" value="ECO:0007669"/>
    <property type="project" value="UniProtKB-KW"/>
</dbReference>
<evidence type="ECO:0000313" key="5">
    <source>
        <dbReference type="EMBL" id="QPC99838.1"/>
    </source>
</evidence>
<dbReference type="InterPro" id="IPR036264">
    <property type="entry name" value="Bact_exopeptidase_dim_dom"/>
</dbReference>
<dbReference type="InterPro" id="IPR011650">
    <property type="entry name" value="Peptidase_M20_dimer"/>
</dbReference>
<gene>
    <name evidence="5" type="ORF">IRL76_04675</name>
</gene>
<dbReference type="GO" id="GO:0019877">
    <property type="term" value="P:diaminopimelate biosynthetic process"/>
    <property type="evidence" value="ECO:0007669"/>
    <property type="project" value="UniProtKB-ARBA"/>
</dbReference>
<feature type="binding site" evidence="2">
    <location>
        <position position="411"/>
    </location>
    <ligand>
        <name>Mn(2+)</name>
        <dbReference type="ChEBI" id="CHEBI:29035"/>
        <label>2</label>
    </ligand>
</feature>
<dbReference type="NCBIfam" id="TIGR01891">
    <property type="entry name" value="amidohydrolases"/>
    <property type="match status" value="1"/>
</dbReference>
<evidence type="ECO:0000259" key="4">
    <source>
        <dbReference type="Pfam" id="PF07687"/>
    </source>
</evidence>
<dbReference type="RefSeq" id="WP_200983603.1">
    <property type="nucleotide sequence ID" value="NZ_CP064654.1"/>
</dbReference>
<dbReference type="AlphaFoldDB" id="A0A7S8F6E1"/>
<accession>A0A7S8F6E1</accession>